<dbReference type="InterPro" id="IPR014729">
    <property type="entry name" value="Rossmann-like_a/b/a_fold"/>
</dbReference>
<dbReference type="Gene3D" id="3.40.50.620">
    <property type="entry name" value="HUPs"/>
    <property type="match status" value="2"/>
</dbReference>
<gene>
    <name evidence="4" type="ORF">CCUG63697_03234</name>
    <name evidence="3" type="ORF">EJ571_15495</name>
</gene>
<evidence type="ECO:0000256" key="1">
    <source>
        <dbReference type="ARBA" id="ARBA00008791"/>
    </source>
</evidence>
<keyword evidence="5" id="KW-1185">Reference proteome</keyword>
<sequence>MTDNARHGPVVVGIDGSRAAVHAAEWATDEAISRDVPLCLVHVTRPVVTAKSFVDEYNIDKEYAETSLRDAAAAVKATGKAVKVDCVIRHGLASDALTAESRTASLVCVGSEGFGRLAGAFWGSTAKEIANRAHCPVAIVHRPEFVAHDRTVWIAVAVNGPQDTDIVIDHAIQEARLRNLPVLAVGTWQEDMGQSPYQELDRRVAGLRERYPDIHIYPVAARADIGHFLADCDEPIQLAVVGRADIPHVIRIRPSVDRGDRTILVVRD</sequence>
<feature type="domain" description="UspA" evidence="2">
    <location>
        <begin position="9"/>
        <end position="141"/>
    </location>
</feature>
<proteinExistence type="inferred from homology"/>
<protein>
    <submittedName>
        <fullName evidence="3">Universal stress protein</fullName>
    </submittedName>
</protein>
<organism evidence="3 6">
    <name type="scientific">Mycobacteroides franklinii</name>
    <dbReference type="NCBI Taxonomy" id="948102"/>
    <lineage>
        <taxon>Bacteria</taxon>
        <taxon>Bacillati</taxon>
        <taxon>Actinomycetota</taxon>
        <taxon>Actinomycetes</taxon>
        <taxon>Mycobacteriales</taxon>
        <taxon>Mycobacteriaceae</taxon>
        <taxon>Mycobacteroides</taxon>
    </lineage>
</organism>
<accession>A0A4R5P8K7</accession>
<evidence type="ECO:0000313" key="4">
    <source>
        <dbReference type="EMBL" id="TDZ48705.1"/>
    </source>
</evidence>
<dbReference type="PRINTS" id="PR01438">
    <property type="entry name" value="UNVRSLSTRESS"/>
</dbReference>
<dbReference type="InterPro" id="IPR006016">
    <property type="entry name" value="UspA"/>
</dbReference>
<evidence type="ECO:0000313" key="3">
    <source>
        <dbReference type="EMBL" id="TDH20196.1"/>
    </source>
</evidence>
<evidence type="ECO:0000313" key="6">
    <source>
        <dbReference type="Proteomes" id="UP000295627"/>
    </source>
</evidence>
<dbReference type="PANTHER" id="PTHR46268:SF6">
    <property type="entry name" value="UNIVERSAL STRESS PROTEIN UP12"/>
    <property type="match status" value="1"/>
</dbReference>
<comment type="similarity">
    <text evidence="1">Belongs to the universal stress protein A family.</text>
</comment>
<dbReference type="SUPFAM" id="SSF52402">
    <property type="entry name" value="Adenine nucleotide alpha hydrolases-like"/>
    <property type="match status" value="1"/>
</dbReference>
<dbReference type="Proteomes" id="UP000295165">
    <property type="component" value="Unassembled WGS sequence"/>
</dbReference>
<dbReference type="PANTHER" id="PTHR46268">
    <property type="entry name" value="STRESS RESPONSE PROTEIN NHAX"/>
    <property type="match status" value="1"/>
</dbReference>
<dbReference type="EMBL" id="PECC01000028">
    <property type="protein sequence ID" value="TDZ48705.1"/>
    <property type="molecule type" value="Genomic_DNA"/>
</dbReference>
<dbReference type="AlphaFoldDB" id="A0A4R5P8K7"/>
<dbReference type="EMBL" id="RXLR01000017">
    <property type="protein sequence ID" value="TDH20196.1"/>
    <property type="molecule type" value="Genomic_DNA"/>
</dbReference>
<evidence type="ECO:0000259" key="2">
    <source>
        <dbReference type="Pfam" id="PF00582"/>
    </source>
</evidence>
<name>A0A4R5P8K7_9MYCO</name>
<dbReference type="Proteomes" id="UP000295627">
    <property type="component" value="Unassembled WGS sequence"/>
</dbReference>
<reference evidence="5 6" key="2">
    <citation type="journal article" date="2019" name="Sci. Rep.">
        <title>Extended insight into the Mycobacterium chelonae-abscessus complex through whole genome sequencing of Mycobacterium salmoniphilum outbreak and Mycobacterium salmoniphilum-like strains.</title>
        <authorList>
            <person name="Behra P.R.K."/>
            <person name="Das S."/>
            <person name="Pettersson B.M.F."/>
            <person name="Shirreff L."/>
            <person name="DuCote T."/>
            <person name="Jacobsson K.G."/>
            <person name="Ennis D.G."/>
            <person name="Kirsebom L.A."/>
        </authorList>
    </citation>
    <scope>NUCLEOTIDE SEQUENCE [LARGE SCALE GENOMIC DNA]</scope>
    <source>
        <strain evidence="4 5">CCUG 63697</strain>
        <strain evidence="3 6">DSM 45524</strain>
    </source>
</reference>
<reference evidence="3" key="1">
    <citation type="submission" date="2018-12" db="EMBL/GenBank/DDBJ databases">
        <authorList>
            <person name="Behra P.R.K."/>
            <person name="Das S."/>
            <person name="Pettersson B.M.F."/>
            <person name="Shirreff L."/>
            <person name="Ducote T."/>
            <person name="Jacobsson K.-G."/>
            <person name="Ennis D.G."/>
            <person name="Kirsebom L.A."/>
        </authorList>
    </citation>
    <scope>NUCLEOTIDE SEQUENCE</scope>
    <source>
        <strain evidence="3">DSM 45524</strain>
    </source>
</reference>
<dbReference type="Pfam" id="PF00582">
    <property type="entry name" value="Usp"/>
    <property type="match status" value="1"/>
</dbReference>
<evidence type="ECO:0000313" key="5">
    <source>
        <dbReference type="Proteomes" id="UP000295165"/>
    </source>
</evidence>
<comment type="caution">
    <text evidence="3">The sequence shown here is derived from an EMBL/GenBank/DDBJ whole genome shotgun (WGS) entry which is preliminary data.</text>
</comment>
<dbReference type="InterPro" id="IPR006015">
    <property type="entry name" value="Universal_stress_UspA"/>
</dbReference>